<evidence type="ECO:0000313" key="4">
    <source>
        <dbReference type="Proteomes" id="UP000283458"/>
    </source>
</evidence>
<dbReference type="Proteomes" id="UP000283458">
    <property type="component" value="Unassembled WGS sequence"/>
</dbReference>
<evidence type="ECO:0000256" key="1">
    <source>
        <dbReference type="SAM" id="Coils"/>
    </source>
</evidence>
<evidence type="ECO:0000313" key="3">
    <source>
        <dbReference type="EMBL" id="RJF84789.1"/>
    </source>
</evidence>
<reference evidence="3 4" key="1">
    <citation type="submission" date="2018-09" db="EMBL/GenBank/DDBJ databases">
        <authorList>
            <person name="Zhu H."/>
        </authorList>
    </citation>
    <scope>NUCLEOTIDE SEQUENCE [LARGE SCALE GENOMIC DNA]</scope>
    <source>
        <strain evidence="3 4">K2W22B-5</strain>
    </source>
</reference>
<dbReference type="EMBL" id="QYUL01000001">
    <property type="protein sequence ID" value="RJF84789.1"/>
    <property type="molecule type" value="Genomic_DNA"/>
</dbReference>
<protein>
    <submittedName>
        <fullName evidence="3">Uncharacterized protein</fullName>
    </submittedName>
</protein>
<keyword evidence="1" id="KW-0175">Coiled coil</keyword>
<keyword evidence="2" id="KW-0472">Membrane</keyword>
<accession>A0A418W466</accession>
<keyword evidence="2" id="KW-0812">Transmembrane</keyword>
<dbReference type="OrthoDB" id="7305017at2"/>
<gene>
    <name evidence="3" type="ORF">D3877_09920</name>
</gene>
<evidence type="ECO:0000256" key="2">
    <source>
        <dbReference type="SAM" id="Phobius"/>
    </source>
</evidence>
<proteinExistence type="predicted"/>
<comment type="caution">
    <text evidence="3">The sequence shown here is derived from an EMBL/GenBank/DDBJ whole genome shotgun (WGS) entry which is preliminary data.</text>
</comment>
<organism evidence="3 4">
    <name type="scientific">Azospirillum cavernae</name>
    <dbReference type="NCBI Taxonomy" id="2320860"/>
    <lineage>
        <taxon>Bacteria</taxon>
        <taxon>Pseudomonadati</taxon>
        <taxon>Pseudomonadota</taxon>
        <taxon>Alphaproteobacteria</taxon>
        <taxon>Rhodospirillales</taxon>
        <taxon>Azospirillaceae</taxon>
        <taxon>Azospirillum</taxon>
    </lineage>
</organism>
<keyword evidence="2" id="KW-1133">Transmembrane helix</keyword>
<dbReference type="RefSeq" id="WP_119830428.1">
    <property type="nucleotide sequence ID" value="NZ_QYUL01000001.1"/>
</dbReference>
<dbReference type="AlphaFoldDB" id="A0A418W466"/>
<sequence length="200" mass="21583">MTSSSAQGLGGDDYVVLLSLLCMAGTLLFLVIRRALITLKERAVKQVGARLMAERDALEVRANELEAMQTEIEAQKAVLVDLAAEKLILTRRGKKRASGSRRFIHEIGREEPGRHRFRFTLSMSPGAMQRPDAKAVIHPAIWPFQNEAQVWASDLLAAQMLTRSIFNEAVGVVVGVVGDVVGGADDAPAPSPVEQGATAP</sequence>
<keyword evidence="4" id="KW-1185">Reference proteome</keyword>
<feature type="transmembrane region" description="Helical" evidence="2">
    <location>
        <begin position="14"/>
        <end position="32"/>
    </location>
</feature>
<name>A0A418W466_9PROT</name>
<feature type="coiled-coil region" evidence="1">
    <location>
        <begin position="48"/>
        <end position="85"/>
    </location>
</feature>